<gene>
    <name evidence="1" type="ORF">STRIP9103_00203</name>
</gene>
<sequence>MRTVTLEYLLIDDQGKRSRVFDRQVSIPGELVFTMVDDPELLRDLSREELAEFDGAIVDFHLNTSSSPAYRPLTITDPGLYDGPVEVRTGMGVMLYLKQHVPHMTLYGMTELTHAHAQLFLAAASVWLGAEPLNVGEPPEILRRVLLAPDGEKAHLQASHRQMRDSAEPFRRLMDSCLNRRHLTETYDWLRCYRLCNGPRAHTQVAGAINRLLGLRIAVDKEKTFFPMMTLWQTDLEAFVRAWGEDTSDWPDLSAGASAKTWADRNPVLDYVRSGAYDAFFNSADVRAALTYHRGSEPEDE</sequence>
<dbReference type="EMBL" id="AEJC01000533">
    <property type="protein sequence ID" value="EKX62165.1"/>
    <property type="molecule type" value="Genomic_DNA"/>
</dbReference>
<protein>
    <submittedName>
        <fullName evidence="1">Uncharacterized protein</fullName>
    </submittedName>
</protein>
<evidence type="ECO:0000313" key="2">
    <source>
        <dbReference type="Proteomes" id="UP000010411"/>
    </source>
</evidence>
<dbReference type="PATRIC" id="fig|698759.3.peg.7143"/>
<organism evidence="1 2">
    <name type="scientific">Streptomyces ipomoeae 91-03</name>
    <dbReference type="NCBI Taxonomy" id="698759"/>
    <lineage>
        <taxon>Bacteria</taxon>
        <taxon>Bacillati</taxon>
        <taxon>Actinomycetota</taxon>
        <taxon>Actinomycetes</taxon>
        <taxon>Kitasatosporales</taxon>
        <taxon>Streptomycetaceae</taxon>
        <taxon>Streptomyces</taxon>
    </lineage>
</organism>
<accession>L1KNU7</accession>
<dbReference type="AlphaFoldDB" id="L1KNU7"/>
<evidence type="ECO:0000313" key="1">
    <source>
        <dbReference type="EMBL" id="EKX62165.1"/>
    </source>
</evidence>
<keyword evidence="2" id="KW-1185">Reference proteome</keyword>
<reference evidence="1 2" key="1">
    <citation type="submission" date="2012-11" db="EMBL/GenBank/DDBJ databases">
        <authorList>
            <person name="Huguet-Tapia J.C."/>
            <person name="Durkin A.S."/>
            <person name="Pettis G.S."/>
            <person name="Badger J.H."/>
        </authorList>
    </citation>
    <scope>NUCLEOTIDE SEQUENCE [LARGE SCALE GENOMIC DNA]</scope>
    <source>
        <strain evidence="1 2">91-03</strain>
    </source>
</reference>
<dbReference type="Proteomes" id="UP000010411">
    <property type="component" value="Unassembled WGS sequence"/>
</dbReference>
<name>L1KNU7_9ACTN</name>
<proteinExistence type="predicted"/>
<comment type="caution">
    <text evidence="1">The sequence shown here is derived from an EMBL/GenBank/DDBJ whole genome shotgun (WGS) entry which is preliminary data.</text>
</comment>